<accession>A0A2M8H8W6</accession>
<feature type="domain" description="HTH cro/C1-type" evidence="1">
    <location>
        <begin position="20"/>
        <end position="75"/>
    </location>
</feature>
<sequence length="93" mass="10414">MPNTEMPSMTALNDSTRQRLRQLREALGLSRPKFAAQLDIPPTTLKNYELGYREIGGGLLLRIINTPGLSDYAVWLMKGSLIIPEQVRPAHPN</sequence>
<dbReference type="RefSeq" id="WP_100860305.1">
    <property type="nucleotide sequence ID" value="NZ_PGCP01000018.1"/>
</dbReference>
<name>A0A2M8H8W6_9GAMM</name>
<protein>
    <submittedName>
        <fullName evidence="2">Transcriptional regulator</fullName>
    </submittedName>
</protein>
<dbReference type="Pfam" id="PF01381">
    <property type="entry name" value="HTH_3"/>
    <property type="match status" value="1"/>
</dbReference>
<dbReference type="CDD" id="cd00093">
    <property type="entry name" value="HTH_XRE"/>
    <property type="match status" value="1"/>
</dbReference>
<gene>
    <name evidence="2" type="ORF">CUC44_12310</name>
</gene>
<dbReference type="PROSITE" id="PS50943">
    <property type="entry name" value="HTH_CROC1"/>
    <property type="match status" value="1"/>
</dbReference>
<dbReference type="Proteomes" id="UP000232060">
    <property type="component" value="Unassembled WGS sequence"/>
</dbReference>
<dbReference type="GO" id="GO:0003677">
    <property type="term" value="F:DNA binding"/>
    <property type="evidence" value="ECO:0007669"/>
    <property type="project" value="InterPro"/>
</dbReference>
<keyword evidence="3" id="KW-1185">Reference proteome</keyword>
<comment type="caution">
    <text evidence="2">The sequence shown here is derived from an EMBL/GenBank/DDBJ whole genome shotgun (WGS) entry which is preliminary data.</text>
</comment>
<dbReference type="InterPro" id="IPR010982">
    <property type="entry name" value="Lambda_DNA-bd_dom_sf"/>
</dbReference>
<dbReference type="SMART" id="SM00530">
    <property type="entry name" value="HTH_XRE"/>
    <property type="match status" value="1"/>
</dbReference>
<dbReference type="OrthoDB" id="6302218at2"/>
<dbReference type="SUPFAM" id="SSF47413">
    <property type="entry name" value="lambda repressor-like DNA-binding domains"/>
    <property type="match status" value="1"/>
</dbReference>
<dbReference type="AlphaFoldDB" id="A0A2M8H8W6"/>
<reference evidence="2 3" key="1">
    <citation type="submission" date="2017-11" db="EMBL/GenBank/DDBJ databases">
        <title>Draft genome sequence of environmental isolate Aeromonas lusitania sp. nov. MDC 2473.</title>
        <authorList>
            <person name="Colston S.M."/>
            <person name="Navarro A."/>
            <person name="Martinez-Murcia A.J."/>
            <person name="Graf J."/>
        </authorList>
    </citation>
    <scope>NUCLEOTIDE SEQUENCE [LARGE SCALE GENOMIC DNA]</scope>
    <source>
        <strain evidence="2 3">MDC 2473</strain>
    </source>
</reference>
<proteinExistence type="predicted"/>
<evidence type="ECO:0000313" key="2">
    <source>
        <dbReference type="EMBL" id="PJC92951.1"/>
    </source>
</evidence>
<dbReference type="EMBL" id="PGCP01000018">
    <property type="protein sequence ID" value="PJC92951.1"/>
    <property type="molecule type" value="Genomic_DNA"/>
</dbReference>
<organism evidence="2 3">
    <name type="scientific">Aeromonas lusitana</name>
    <dbReference type="NCBI Taxonomy" id="931529"/>
    <lineage>
        <taxon>Bacteria</taxon>
        <taxon>Pseudomonadati</taxon>
        <taxon>Pseudomonadota</taxon>
        <taxon>Gammaproteobacteria</taxon>
        <taxon>Aeromonadales</taxon>
        <taxon>Aeromonadaceae</taxon>
        <taxon>Aeromonas</taxon>
    </lineage>
</organism>
<dbReference type="Gene3D" id="1.10.260.40">
    <property type="entry name" value="lambda repressor-like DNA-binding domains"/>
    <property type="match status" value="1"/>
</dbReference>
<dbReference type="InterPro" id="IPR001387">
    <property type="entry name" value="Cro/C1-type_HTH"/>
</dbReference>
<evidence type="ECO:0000313" key="3">
    <source>
        <dbReference type="Proteomes" id="UP000232060"/>
    </source>
</evidence>
<evidence type="ECO:0000259" key="1">
    <source>
        <dbReference type="PROSITE" id="PS50943"/>
    </source>
</evidence>